<dbReference type="Pfam" id="PF09851">
    <property type="entry name" value="SHOCT"/>
    <property type="match status" value="1"/>
</dbReference>
<gene>
    <name evidence="4" type="ORF">AB0E61_04465</name>
</gene>
<keyword evidence="2" id="KW-1133">Transmembrane helix</keyword>
<dbReference type="Proteomes" id="UP001550853">
    <property type="component" value="Unassembled WGS sequence"/>
</dbReference>
<reference evidence="4 5" key="1">
    <citation type="submission" date="2024-06" db="EMBL/GenBank/DDBJ databases">
        <title>The Natural Products Discovery Center: Release of the First 8490 Sequenced Strains for Exploring Actinobacteria Biosynthetic Diversity.</title>
        <authorList>
            <person name="Kalkreuter E."/>
            <person name="Kautsar S.A."/>
            <person name="Yang D."/>
            <person name="Bader C.D."/>
            <person name="Teijaro C.N."/>
            <person name="Fluegel L."/>
            <person name="Davis C.M."/>
            <person name="Simpson J.R."/>
            <person name="Lauterbach L."/>
            <person name="Steele A.D."/>
            <person name="Gui C."/>
            <person name="Meng S."/>
            <person name="Li G."/>
            <person name="Viehrig K."/>
            <person name="Ye F."/>
            <person name="Su P."/>
            <person name="Kiefer A.F."/>
            <person name="Nichols A."/>
            <person name="Cepeda A.J."/>
            <person name="Yan W."/>
            <person name="Fan B."/>
            <person name="Jiang Y."/>
            <person name="Adhikari A."/>
            <person name="Zheng C.-J."/>
            <person name="Schuster L."/>
            <person name="Cowan T.M."/>
            <person name="Smanski M.J."/>
            <person name="Chevrette M.G."/>
            <person name="De Carvalho L.P.S."/>
            <person name="Shen B."/>
        </authorList>
    </citation>
    <scope>NUCLEOTIDE SEQUENCE [LARGE SCALE GENOMIC DNA]</scope>
    <source>
        <strain evidence="4 5">NPDC033039</strain>
    </source>
</reference>
<dbReference type="RefSeq" id="WP_359040819.1">
    <property type="nucleotide sequence ID" value="NZ_JBEZVI010000002.1"/>
</dbReference>
<name>A0ABV2YUX0_9ACTN</name>
<keyword evidence="2" id="KW-0472">Membrane</keyword>
<protein>
    <submittedName>
        <fullName evidence="4">SHOCT domain-containing protein</fullName>
    </submittedName>
</protein>
<proteinExistence type="predicted"/>
<organism evidence="4 5">
    <name type="scientific">Streptomyces catenulae</name>
    <dbReference type="NCBI Taxonomy" id="66875"/>
    <lineage>
        <taxon>Bacteria</taxon>
        <taxon>Bacillati</taxon>
        <taxon>Actinomycetota</taxon>
        <taxon>Actinomycetes</taxon>
        <taxon>Kitasatosporales</taxon>
        <taxon>Streptomycetaceae</taxon>
        <taxon>Streptomyces</taxon>
    </lineage>
</organism>
<feature type="compositionally biased region" description="Pro residues" evidence="1">
    <location>
        <begin position="54"/>
        <end position="66"/>
    </location>
</feature>
<feature type="compositionally biased region" description="Basic and acidic residues" evidence="1">
    <location>
        <begin position="111"/>
        <end position="122"/>
    </location>
</feature>
<evidence type="ECO:0000313" key="4">
    <source>
        <dbReference type="EMBL" id="MEU3709339.1"/>
    </source>
</evidence>
<evidence type="ECO:0000313" key="5">
    <source>
        <dbReference type="Proteomes" id="UP001550853"/>
    </source>
</evidence>
<feature type="region of interest" description="Disordered" evidence="1">
    <location>
        <begin position="41"/>
        <end position="67"/>
    </location>
</feature>
<keyword evidence="2" id="KW-0812">Transmembrane</keyword>
<feature type="region of interest" description="Disordered" evidence="1">
    <location>
        <begin position="83"/>
        <end position="122"/>
    </location>
</feature>
<sequence length="122" mass="13503">MMFWYGNGGGWLWPWMLLAHFLIWVVIVVAAVLLFRAFSRRSGPPTGPHHPTWGTPPPPPGTPGRPLPAEQILAERYARGEIDEEEYHRRLTTLRGSPSGTTEPPGAPGSPEEKGAPEEKEN</sequence>
<evidence type="ECO:0000259" key="3">
    <source>
        <dbReference type="Pfam" id="PF09851"/>
    </source>
</evidence>
<comment type="caution">
    <text evidence="4">The sequence shown here is derived from an EMBL/GenBank/DDBJ whole genome shotgun (WGS) entry which is preliminary data.</text>
</comment>
<feature type="transmembrane region" description="Helical" evidence="2">
    <location>
        <begin position="12"/>
        <end position="35"/>
    </location>
</feature>
<accession>A0ABV2YUX0</accession>
<dbReference type="EMBL" id="JBEZVI010000002">
    <property type="protein sequence ID" value="MEU3709339.1"/>
    <property type="molecule type" value="Genomic_DNA"/>
</dbReference>
<evidence type="ECO:0000256" key="2">
    <source>
        <dbReference type="SAM" id="Phobius"/>
    </source>
</evidence>
<keyword evidence="5" id="KW-1185">Reference proteome</keyword>
<evidence type="ECO:0000256" key="1">
    <source>
        <dbReference type="SAM" id="MobiDB-lite"/>
    </source>
</evidence>
<dbReference type="InterPro" id="IPR018649">
    <property type="entry name" value="SHOCT"/>
</dbReference>
<feature type="domain" description="SHOCT" evidence="3">
    <location>
        <begin position="70"/>
        <end position="94"/>
    </location>
</feature>